<dbReference type="OrthoDB" id="485007at2"/>
<dbReference type="Proteomes" id="UP000325849">
    <property type="component" value="Unassembled WGS sequence"/>
</dbReference>
<keyword evidence="2" id="KW-0732">Signal</keyword>
<dbReference type="PROSITE" id="PS51257">
    <property type="entry name" value="PROKAR_LIPOPROTEIN"/>
    <property type="match status" value="1"/>
</dbReference>
<dbReference type="InterPro" id="IPR025326">
    <property type="entry name" value="DUF4232"/>
</dbReference>
<protein>
    <submittedName>
        <fullName evidence="4">DUF4232 domain-containing protein</fullName>
    </submittedName>
</protein>
<evidence type="ECO:0000313" key="4">
    <source>
        <dbReference type="EMBL" id="MPY31484.1"/>
    </source>
</evidence>
<feature type="compositionally biased region" description="Gly residues" evidence="1">
    <location>
        <begin position="51"/>
        <end position="63"/>
    </location>
</feature>
<feature type="domain" description="DUF4232" evidence="3">
    <location>
        <begin position="99"/>
        <end position="224"/>
    </location>
</feature>
<proteinExistence type="predicted"/>
<evidence type="ECO:0000259" key="3">
    <source>
        <dbReference type="Pfam" id="PF14016"/>
    </source>
</evidence>
<feature type="chain" id="PRO_5039675885" evidence="2">
    <location>
        <begin position="21"/>
        <end position="228"/>
    </location>
</feature>
<dbReference type="EMBL" id="VJZD01000026">
    <property type="protein sequence ID" value="MPY31484.1"/>
    <property type="molecule type" value="Genomic_DNA"/>
</dbReference>
<organism evidence="4 5">
    <name type="scientific">Streptomyces adustus</name>
    <dbReference type="NCBI Taxonomy" id="1609272"/>
    <lineage>
        <taxon>Bacteria</taxon>
        <taxon>Bacillati</taxon>
        <taxon>Actinomycetota</taxon>
        <taxon>Actinomycetes</taxon>
        <taxon>Kitasatosporales</taxon>
        <taxon>Streptomycetaceae</taxon>
        <taxon>Streptomyces</taxon>
    </lineage>
</organism>
<dbReference type="AlphaFoldDB" id="A0A5N8VBR9"/>
<accession>A0A5N8VBR9</accession>
<evidence type="ECO:0000256" key="1">
    <source>
        <dbReference type="SAM" id="MobiDB-lite"/>
    </source>
</evidence>
<dbReference type="RefSeq" id="WP_152886277.1">
    <property type="nucleotide sequence ID" value="NZ_VJZD01000026.1"/>
</dbReference>
<comment type="caution">
    <text evidence="4">The sequence shown here is derived from an EMBL/GenBank/DDBJ whole genome shotgun (WGS) entry which is preliminary data.</text>
</comment>
<gene>
    <name evidence="4" type="ORF">FNH09_09290</name>
</gene>
<feature type="signal peptide" evidence="2">
    <location>
        <begin position="1"/>
        <end position="20"/>
    </location>
</feature>
<evidence type="ECO:0000313" key="5">
    <source>
        <dbReference type="Proteomes" id="UP000325849"/>
    </source>
</evidence>
<reference evidence="4 5" key="1">
    <citation type="submission" date="2019-07" db="EMBL/GenBank/DDBJ databases">
        <title>New species of Amycolatopsis and Streptomyces.</title>
        <authorList>
            <person name="Duangmal K."/>
            <person name="Teo W.F.A."/>
            <person name="Lipun K."/>
        </authorList>
    </citation>
    <scope>NUCLEOTIDE SEQUENCE [LARGE SCALE GENOMIC DNA]</scope>
    <source>
        <strain evidence="4 5">NBRC 109810</strain>
    </source>
</reference>
<name>A0A5N8VBR9_9ACTN</name>
<feature type="compositionally biased region" description="Low complexity" evidence="1">
    <location>
        <begin position="30"/>
        <end position="50"/>
    </location>
</feature>
<dbReference type="Pfam" id="PF14016">
    <property type="entry name" value="DUF4232"/>
    <property type="match status" value="1"/>
</dbReference>
<evidence type="ECO:0000256" key="2">
    <source>
        <dbReference type="SAM" id="SignalP"/>
    </source>
</evidence>
<sequence length="228" mass="22478">MHRPLIAAVTALLLAGAAGCSSTDAEQETGSGSAAGSDSGSSSSTVARGGSESGGSPSAGGVGTPRESDGSRGSGGAPFPPAGVLLGADSLPTPAADHCRTQNLTAVARSTGRGLATLVITNEGTGSCTVRGFPSLLFKTEIGPTELPVDWAGSATEAAKFTLSPGESASAALSFTSLDECEPVTGLDLVPPGESRALTPAFTTTNGKKAPVRICDTGVRVQAFSPMR</sequence>
<keyword evidence="5" id="KW-1185">Reference proteome</keyword>
<feature type="region of interest" description="Disordered" evidence="1">
    <location>
        <begin position="21"/>
        <end position="90"/>
    </location>
</feature>